<evidence type="ECO:0000256" key="4">
    <source>
        <dbReference type="ARBA" id="ARBA00017565"/>
    </source>
</evidence>
<dbReference type="InterPro" id="IPR011765">
    <property type="entry name" value="Pept_M16_N"/>
</dbReference>
<dbReference type="Pfam" id="PF16187">
    <property type="entry name" value="Peptidase_M16_M"/>
    <property type="match status" value="1"/>
</dbReference>
<feature type="domain" description="Coenzyme PQQ synthesis protein F-like C-terminal lobe" evidence="16">
    <location>
        <begin position="751"/>
        <end position="848"/>
    </location>
</feature>
<dbReference type="SUPFAM" id="SSF63411">
    <property type="entry name" value="LuxS/MPP-like metallohydrolase"/>
    <property type="match status" value="4"/>
</dbReference>
<dbReference type="InterPro" id="IPR054734">
    <property type="entry name" value="PqqF-like_C_4"/>
</dbReference>
<evidence type="ECO:0000256" key="11">
    <source>
        <dbReference type="ARBA" id="ARBA00031184"/>
    </source>
</evidence>
<evidence type="ECO:0000259" key="13">
    <source>
        <dbReference type="Pfam" id="PF00675"/>
    </source>
</evidence>
<proteinExistence type="inferred from homology"/>
<reference evidence="17 18" key="1">
    <citation type="submission" date="2023-06" db="EMBL/GenBank/DDBJ databases">
        <title>Alkalimonas sp., MEB004 an alkaliphilic bacterium isolated from Lonar Lake, India.</title>
        <authorList>
            <person name="Joshi A."/>
            <person name="Thite S."/>
        </authorList>
    </citation>
    <scope>NUCLEOTIDE SEQUENCE [LARGE SCALE GENOMIC DNA]</scope>
    <source>
        <strain evidence="17 18">MEB004</strain>
    </source>
</reference>
<feature type="domain" description="Peptidase M16 C-terminal" evidence="14">
    <location>
        <begin position="187"/>
        <end position="364"/>
    </location>
</feature>
<feature type="domain" description="Peptidase M16 N-terminal" evidence="13">
    <location>
        <begin position="27"/>
        <end position="163"/>
    </location>
</feature>
<gene>
    <name evidence="17" type="ORF">QWF21_01725</name>
</gene>
<evidence type="ECO:0000256" key="5">
    <source>
        <dbReference type="ARBA" id="ARBA00022670"/>
    </source>
</evidence>
<evidence type="ECO:0000256" key="12">
    <source>
        <dbReference type="ARBA" id="ARBA00033450"/>
    </source>
</evidence>
<dbReference type="Proteomes" id="UP001339167">
    <property type="component" value="Unassembled WGS sequence"/>
</dbReference>
<dbReference type="EMBL" id="JAUGZK010000001">
    <property type="protein sequence ID" value="MEE2022947.1"/>
    <property type="molecule type" value="Genomic_DNA"/>
</dbReference>
<dbReference type="Pfam" id="PF22456">
    <property type="entry name" value="PqqF-like_C_4"/>
    <property type="match status" value="1"/>
</dbReference>
<evidence type="ECO:0000256" key="7">
    <source>
        <dbReference type="ARBA" id="ARBA00022801"/>
    </source>
</evidence>
<keyword evidence="18" id="KW-1185">Reference proteome</keyword>
<evidence type="ECO:0000313" key="17">
    <source>
        <dbReference type="EMBL" id="MEE2022947.1"/>
    </source>
</evidence>
<comment type="caution">
    <text evidence="17">The sequence shown here is derived from an EMBL/GenBank/DDBJ whole genome shotgun (WGS) entry which is preliminary data.</text>
</comment>
<evidence type="ECO:0000259" key="15">
    <source>
        <dbReference type="Pfam" id="PF16187"/>
    </source>
</evidence>
<dbReference type="Pfam" id="PF05193">
    <property type="entry name" value="Peptidase_M16_C"/>
    <property type="match status" value="1"/>
</dbReference>
<dbReference type="InterPro" id="IPR050626">
    <property type="entry name" value="Peptidase_M16"/>
</dbReference>
<evidence type="ECO:0000256" key="10">
    <source>
        <dbReference type="ARBA" id="ARBA00029597"/>
    </source>
</evidence>
<dbReference type="Pfam" id="PF00675">
    <property type="entry name" value="Peptidase_M16"/>
    <property type="match status" value="1"/>
</dbReference>
<evidence type="ECO:0000256" key="6">
    <source>
        <dbReference type="ARBA" id="ARBA00022723"/>
    </source>
</evidence>
<keyword evidence="5" id="KW-0645">Protease</keyword>
<keyword evidence="6" id="KW-0479">Metal-binding</keyword>
<feature type="domain" description="Peptidase M16 middle/third" evidence="15">
    <location>
        <begin position="371"/>
        <end position="638"/>
    </location>
</feature>
<evidence type="ECO:0000256" key="3">
    <source>
        <dbReference type="ARBA" id="ARBA00012449"/>
    </source>
</evidence>
<dbReference type="RefSeq" id="WP_330086303.1">
    <property type="nucleotide sequence ID" value="NZ_JAUGZK010000001.1"/>
</dbReference>
<dbReference type="EC" id="3.4.24.55" evidence="3"/>
<comment type="function">
    <text evidence="1">Endopeptidase that degrades small peptides of less than 7 kDa, such as glucagon and insulin.</text>
</comment>
<dbReference type="Gene3D" id="3.30.830.10">
    <property type="entry name" value="Metalloenzyme, LuxS/M16 peptidase-like"/>
    <property type="match status" value="4"/>
</dbReference>
<comment type="similarity">
    <text evidence="2">Belongs to the peptidase M16 family.</text>
</comment>
<evidence type="ECO:0000256" key="2">
    <source>
        <dbReference type="ARBA" id="ARBA00007261"/>
    </source>
</evidence>
<protein>
    <recommendedName>
        <fullName evidence="4">Protease 3</fullName>
        <ecNumber evidence="3">3.4.24.55</ecNumber>
    </recommendedName>
    <alternativeName>
        <fullName evidence="12">Pitrilysin</fullName>
    </alternativeName>
    <alternativeName>
        <fullName evidence="11">Protease III</fullName>
    </alternativeName>
    <alternativeName>
        <fullName evidence="10">Protease pi</fullName>
    </alternativeName>
</protein>
<organism evidence="17 18">
    <name type="scientific">Alkalimonas mucilaginosa</name>
    <dbReference type="NCBI Taxonomy" id="3057676"/>
    <lineage>
        <taxon>Bacteria</taxon>
        <taxon>Pseudomonadati</taxon>
        <taxon>Pseudomonadota</taxon>
        <taxon>Gammaproteobacteria</taxon>
        <taxon>Alkalimonas</taxon>
    </lineage>
</organism>
<dbReference type="PANTHER" id="PTHR43690:SF18">
    <property type="entry name" value="INSULIN-DEGRADING ENZYME-RELATED"/>
    <property type="match status" value="1"/>
</dbReference>
<keyword evidence="9" id="KW-0482">Metalloprotease</keyword>
<dbReference type="InterPro" id="IPR011249">
    <property type="entry name" value="Metalloenz_LuxS/M16"/>
</dbReference>
<dbReference type="InterPro" id="IPR032632">
    <property type="entry name" value="Peptidase_M16_M"/>
</dbReference>
<keyword evidence="7" id="KW-0378">Hydrolase</keyword>
<evidence type="ECO:0000259" key="14">
    <source>
        <dbReference type="Pfam" id="PF05193"/>
    </source>
</evidence>
<evidence type="ECO:0000256" key="9">
    <source>
        <dbReference type="ARBA" id="ARBA00023049"/>
    </source>
</evidence>
<dbReference type="PANTHER" id="PTHR43690">
    <property type="entry name" value="NARDILYSIN"/>
    <property type="match status" value="1"/>
</dbReference>
<name>A0ABU7JB80_9GAMM</name>
<sequence>MKKTEIKQSPNDKKQYKHLVLSNGLAVLLVHQPDAEKSAAALCVRAGHFDDPPERQGLAHFTEHMLFLGSQKYPIAGSFQNFVSHHGGNNNAWTGTEHSTYFFDIDTDYFADGLQHFADMFSAPLFAENYIEKERQAIEAEFTLKLKDDGRRIYQVHKETVNPAHPFAKFSVGNLQTLADSPQQSLRDSLLGFYQQYYLANQMTLVLVAPDTLQAQQSWAEQWFAALPHGDCPRDWLEQPLYLPEQLGIELLIEPHKEMHKLVLTFALPGIQRWYPYKLVSFIAHLLGDEGPGSLYAVLKSAGWINQLSAGGGIDGSNFKDFSISCELTQAGMAATEQIISMVFQYLAMLQQAPFPAQLYRERQQLLHWSFCYQEPSTTEQTATELAVNMHHYPVEDIVFGDYRMETPPESLYREILSYFQPDTMRLMLIAPGLNCTQKARWYHTPYQVKAIPASFLQSLLQATPSKQLQLPEANPYLVHELALLPASATREKPECLYQDQSLTLWFKPDADFHTPKGHIYLQLSLPHSIQSCWHLAATRLWVELLNDEIQQAFYPASTAGLGYSLHVQKQGISLHSYGLSNNQIQLLLDVLQHICHFKIIPGRFAELKQQLMRHWRDSHKNKPVASLFSQLSALLHPLNPAIDMLLVELEAMQLDDFANFNQQLLQPLHIEAFMVGNWQPHEAMELQQRLSGWLADKASCLPLSVPERSTRGLGPVWLTIDVDHHDHALVIYLPAQDKSPQHIARFMFANHLLAPRYFQQLRTEQQLGYLVGTGYVPVNTLPGLAFYIQSPTADCVQLYHATIDFYRALLLELESLNQQEFEELKQGLMSQLQDKDTSLSSRAKRLWLAIGQDDLQFSLTQQITEALIALTKQEFVHFFHQLLSPDYDAIFLATDGVPRHSHLKFTTSAELLSQLDDAS</sequence>
<evidence type="ECO:0000313" key="18">
    <source>
        <dbReference type="Proteomes" id="UP001339167"/>
    </source>
</evidence>
<keyword evidence="8" id="KW-0862">Zinc</keyword>
<evidence type="ECO:0000259" key="16">
    <source>
        <dbReference type="Pfam" id="PF22456"/>
    </source>
</evidence>
<evidence type="ECO:0000256" key="1">
    <source>
        <dbReference type="ARBA" id="ARBA00002184"/>
    </source>
</evidence>
<evidence type="ECO:0000256" key="8">
    <source>
        <dbReference type="ARBA" id="ARBA00022833"/>
    </source>
</evidence>
<dbReference type="InterPro" id="IPR007863">
    <property type="entry name" value="Peptidase_M16_C"/>
</dbReference>
<accession>A0ABU7JB80</accession>